<feature type="transmembrane region" description="Helical" evidence="1">
    <location>
        <begin position="41"/>
        <end position="64"/>
    </location>
</feature>
<organism evidence="2 3">
    <name type="scientific">Maritimibacter fusiformis</name>
    <dbReference type="NCBI Taxonomy" id="2603819"/>
    <lineage>
        <taxon>Bacteria</taxon>
        <taxon>Pseudomonadati</taxon>
        <taxon>Pseudomonadota</taxon>
        <taxon>Alphaproteobacteria</taxon>
        <taxon>Rhodobacterales</taxon>
        <taxon>Roseobacteraceae</taxon>
        <taxon>Maritimibacter</taxon>
    </lineage>
</organism>
<sequence>MMNFAGIGLANTFLPLAGLVALALILPIFTVPRATRSQGRLAVGVGLAAGLTFVAALGLFAALHAQAGNALRPGTVLRPAAMSALAWGPLLALAWLARAQGVEKRRGEDMARVTRETQP</sequence>
<evidence type="ECO:0000313" key="3">
    <source>
        <dbReference type="Proteomes" id="UP000322080"/>
    </source>
</evidence>
<reference evidence="2 3" key="1">
    <citation type="submission" date="2019-08" db="EMBL/GenBank/DDBJ databases">
        <title>Identification of a novel species of the genus Boseongicola.</title>
        <authorList>
            <person name="Zhang X.-Q."/>
        </authorList>
    </citation>
    <scope>NUCLEOTIDE SEQUENCE [LARGE SCALE GENOMIC DNA]</scope>
    <source>
        <strain evidence="2 3">HY14</strain>
    </source>
</reference>
<feature type="transmembrane region" description="Helical" evidence="1">
    <location>
        <begin position="6"/>
        <end position="29"/>
    </location>
</feature>
<keyword evidence="1" id="KW-1133">Transmembrane helix</keyword>
<dbReference type="EMBL" id="VSIY01000004">
    <property type="protein sequence ID" value="TYB82207.1"/>
    <property type="molecule type" value="Genomic_DNA"/>
</dbReference>
<accession>A0A5D0RKQ1</accession>
<evidence type="ECO:0000313" key="2">
    <source>
        <dbReference type="EMBL" id="TYB82207.1"/>
    </source>
</evidence>
<protein>
    <submittedName>
        <fullName evidence="2">Uncharacterized protein</fullName>
    </submittedName>
</protein>
<dbReference type="RefSeq" id="WP_148376969.1">
    <property type="nucleotide sequence ID" value="NZ_VSIY01000004.1"/>
</dbReference>
<keyword evidence="1" id="KW-0472">Membrane</keyword>
<dbReference type="AlphaFoldDB" id="A0A5D0RKQ1"/>
<dbReference type="Proteomes" id="UP000322080">
    <property type="component" value="Unassembled WGS sequence"/>
</dbReference>
<evidence type="ECO:0000256" key="1">
    <source>
        <dbReference type="SAM" id="Phobius"/>
    </source>
</evidence>
<keyword evidence="1" id="KW-0812">Transmembrane</keyword>
<feature type="transmembrane region" description="Helical" evidence="1">
    <location>
        <begin position="76"/>
        <end position="97"/>
    </location>
</feature>
<gene>
    <name evidence="2" type="ORF">FVF75_05625</name>
</gene>
<proteinExistence type="predicted"/>
<keyword evidence="3" id="KW-1185">Reference proteome</keyword>
<comment type="caution">
    <text evidence="2">The sequence shown here is derived from an EMBL/GenBank/DDBJ whole genome shotgun (WGS) entry which is preliminary data.</text>
</comment>
<name>A0A5D0RKQ1_9RHOB</name>